<name>A0A6A4SLZ8_SCOMX</name>
<accession>A0A6A4SLZ8</accession>
<sequence length="161" mass="17754">MNSNRRLCQVPNLCARHKTRAACPKGTSVSAGDDNLSGTCAAAVNPKNASTDVWHTAQLQQQHHWPGFSGSPIRLPVLRESWHFLSQLNGRRVGLNEEPLTSEFLDGESESLPLMSMASMYLHKKTTHNGADIDENTTHSSEIILRASGVLQMQLQKVDTH</sequence>
<dbReference type="Proteomes" id="UP000438429">
    <property type="component" value="Unassembled WGS sequence"/>
</dbReference>
<reference evidence="1 2" key="1">
    <citation type="submission" date="2019-06" db="EMBL/GenBank/DDBJ databases">
        <title>Draft genomes of female and male turbot (Scophthalmus maximus).</title>
        <authorList>
            <person name="Xu H."/>
            <person name="Xu X.-W."/>
            <person name="Shao C."/>
            <person name="Chen S."/>
        </authorList>
    </citation>
    <scope>NUCLEOTIDE SEQUENCE [LARGE SCALE GENOMIC DNA]</scope>
    <source>
        <strain evidence="1">Ysfricsl-2016a</strain>
        <tissue evidence="1">Blood</tissue>
    </source>
</reference>
<gene>
    <name evidence="1" type="ORF">F2P81_013685</name>
</gene>
<evidence type="ECO:0000313" key="1">
    <source>
        <dbReference type="EMBL" id="KAF0033619.1"/>
    </source>
</evidence>
<dbReference type="EMBL" id="VEVO01000012">
    <property type="protein sequence ID" value="KAF0033619.1"/>
    <property type="molecule type" value="Genomic_DNA"/>
</dbReference>
<organism evidence="1 2">
    <name type="scientific">Scophthalmus maximus</name>
    <name type="common">Turbot</name>
    <name type="synonym">Psetta maxima</name>
    <dbReference type="NCBI Taxonomy" id="52904"/>
    <lineage>
        <taxon>Eukaryota</taxon>
        <taxon>Metazoa</taxon>
        <taxon>Chordata</taxon>
        <taxon>Craniata</taxon>
        <taxon>Vertebrata</taxon>
        <taxon>Euteleostomi</taxon>
        <taxon>Actinopterygii</taxon>
        <taxon>Neopterygii</taxon>
        <taxon>Teleostei</taxon>
        <taxon>Neoteleostei</taxon>
        <taxon>Acanthomorphata</taxon>
        <taxon>Carangaria</taxon>
        <taxon>Pleuronectiformes</taxon>
        <taxon>Pleuronectoidei</taxon>
        <taxon>Scophthalmidae</taxon>
        <taxon>Scophthalmus</taxon>
    </lineage>
</organism>
<evidence type="ECO:0000313" key="2">
    <source>
        <dbReference type="Proteomes" id="UP000438429"/>
    </source>
</evidence>
<dbReference type="AlphaFoldDB" id="A0A6A4SLZ8"/>
<proteinExistence type="predicted"/>
<comment type="caution">
    <text evidence="1">The sequence shown here is derived from an EMBL/GenBank/DDBJ whole genome shotgun (WGS) entry which is preliminary data.</text>
</comment>
<protein>
    <submittedName>
        <fullName evidence="1">Uncharacterized protein</fullName>
    </submittedName>
</protein>